<dbReference type="InterPro" id="IPR056884">
    <property type="entry name" value="NPHP3-like_N"/>
</dbReference>
<feature type="non-terminal residue" evidence="3">
    <location>
        <position position="1"/>
    </location>
</feature>
<dbReference type="Proteomes" id="UP000756346">
    <property type="component" value="Unassembled WGS sequence"/>
</dbReference>
<dbReference type="AlphaFoldDB" id="A0A9P9BIV0"/>
<organism evidence="3 5">
    <name type="scientific">Microdochium trichocladiopsis</name>
    <dbReference type="NCBI Taxonomy" id="1682393"/>
    <lineage>
        <taxon>Eukaryota</taxon>
        <taxon>Fungi</taxon>
        <taxon>Dikarya</taxon>
        <taxon>Ascomycota</taxon>
        <taxon>Pezizomycotina</taxon>
        <taxon>Sordariomycetes</taxon>
        <taxon>Xylariomycetidae</taxon>
        <taxon>Xylariales</taxon>
        <taxon>Microdochiaceae</taxon>
        <taxon>Microdochium</taxon>
    </lineage>
</organism>
<feature type="non-terminal residue" evidence="3">
    <location>
        <position position="139"/>
    </location>
</feature>
<dbReference type="Pfam" id="PF24883">
    <property type="entry name" value="NPHP3_N"/>
    <property type="match status" value="1"/>
</dbReference>
<gene>
    <name evidence="3" type="ORF">B0I36DRAFT_202451</name>
    <name evidence="4" type="ORF">B0I36DRAFT_227459</name>
</gene>
<dbReference type="InterPro" id="IPR027417">
    <property type="entry name" value="P-loop_NTPase"/>
</dbReference>
<evidence type="ECO:0000313" key="3">
    <source>
        <dbReference type="EMBL" id="KAH7012683.1"/>
    </source>
</evidence>
<keyword evidence="1" id="KW-0677">Repeat</keyword>
<evidence type="ECO:0000313" key="4">
    <source>
        <dbReference type="EMBL" id="KAH7016356.1"/>
    </source>
</evidence>
<dbReference type="GeneID" id="70178331"/>
<sequence>VAGTGKTTIARTIAQHYHELERLGASFFFSRNTGGDLVSTNKFASAIAAQLADHIPALKPSVTRANTSSRLRHLGLFEQWKKLVLEPLATLDVTLKSSIVFMVDALDECADEEEIRLLIHCLAGAVTVQGVRLRVFVTS</sequence>
<name>A0A9P9BIV0_9PEZI</name>
<dbReference type="PANTHER" id="PTHR10039">
    <property type="entry name" value="AMELOGENIN"/>
    <property type="match status" value="1"/>
</dbReference>
<dbReference type="EMBL" id="JAGTJQ010000012">
    <property type="protein sequence ID" value="KAH7016356.1"/>
    <property type="molecule type" value="Genomic_DNA"/>
</dbReference>
<comment type="caution">
    <text evidence="3">The sequence shown here is derived from an EMBL/GenBank/DDBJ whole genome shotgun (WGS) entry which is preliminary data.</text>
</comment>
<proteinExistence type="predicted"/>
<dbReference type="RefSeq" id="XP_046004948.1">
    <property type="nucleotide sequence ID" value="XM_046148785.1"/>
</dbReference>
<dbReference type="OrthoDB" id="538223at2759"/>
<evidence type="ECO:0000256" key="1">
    <source>
        <dbReference type="ARBA" id="ARBA00022737"/>
    </source>
</evidence>
<evidence type="ECO:0000313" key="5">
    <source>
        <dbReference type="Proteomes" id="UP000756346"/>
    </source>
</evidence>
<keyword evidence="5" id="KW-1185">Reference proteome</keyword>
<accession>A0A9P9BIV0</accession>
<reference evidence="3" key="1">
    <citation type="journal article" date="2021" name="Nat. Commun.">
        <title>Genetic determinants of endophytism in the Arabidopsis root mycobiome.</title>
        <authorList>
            <person name="Mesny F."/>
            <person name="Miyauchi S."/>
            <person name="Thiergart T."/>
            <person name="Pickel B."/>
            <person name="Atanasova L."/>
            <person name="Karlsson M."/>
            <person name="Huettel B."/>
            <person name="Barry K.W."/>
            <person name="Haridas S."/>
            <person name="Chen C."/>
            <person name="Bauer D."/>
            <person name="Andreopoulos W."/>
            <person name="Pangilinan J."/>
            <person name="LaButti K."/>
            <person name="Riley R."/>
            <person name="Lipzen A."/>
            <person name="Clum A."/>
            <person name="Drula E."/>
            <person name="Henrissat B."/>
            <person name="Kohler A."/>
            <person name="Grigoriev I.V."/>
            <person name="Martin F.M."/>
            <person name="Hacquard S."/>
        </authorList>
    </citation>
    <scope>NUCLEOTIDE SEQUENCE</scope>
    <source>
        <strain evidence="3">MPI-CAGE-CH-0230</strain>
    </source>
</reference>
<evidence type="ECO:0000259" key="2">
    <source>
        <dbReference type="Pfam" id="PF24883"/>
    </source>
</evidence>
<protein>
    <recommendedName>
        <fullName evidence="2">Nephrocystin 3-like N-terminal domain-containing protein</fullName>
    </recommendedName>
</protein>
<dbReference type="EMBL" id="JAGTJQ010000014">
    <property type="protein sequence ID" value="KAH7012683.1"/>
    <property type="molecule type" value="Genomic_DNA"/>
</dbReference>
<dbReference type="Gene3D" id="3.40.50.300">
    <property type="entry name" value="P-loop containing nucleotide triphosphate hydrolases"/>
    <property type="match status" value="1"/>
</dbReference>
<feature type="domain" description="Nephrocystin 3-like N-terminal" evidence="2">
    <location>
        <begin position="2"/>
        <end position="139"/>
    </location>
</feature>